<sequence length="220" mass="24711">MIAKKQSEEEKREEEMNSLTDYGEPMNGQRLDLLNDKHSASTFTAFEIVSRMNFVNTLGDSIFIRRSRNTAKIVLDGLEINETFLRSIQGNEISFIDVLIGSDAATFSNASGGVIALYSNTGNVGSKNIKKKPGIIDYNAKGFYNARQFYSPDHINDFELINRSDLRTTLYWLPNIKTNNKTATEISFFTSDIKSDYIIEVEGISANGQPIHAIKTFNVE</sequence>
<comment type="caution">
    <text evidence="2">The sequence shown here is derived from an EMBL/GenBank/DDBJ whole genome shotgun (WGS) entry which is preliminary data.</text>
</comment>
<protein>
    <recommendedName>
        <fullName evidence="4">TonB-dependent receptor plug domain-containing protein</fullName>
    </recommendedName>
</protein>
<proteinExistence type="predicted"/>
<organism evidence="2 3">
    <name type="scientific">Wenyingzhuangia gilva</name>
    <dbReference type="NCBI Taxonomy" id="3057677"/>
    <lineage>
        <taxon>Bacteria</taxon>
        <taxon>Pseudomonadati</taxon>
        <taxon>Bacteroidota</taxon>
        <taxon>Flavobacteriia</taxon>
        <taxon>Flavobacteriales</taxon>
        <taxon>Flavobacteriaceae</taxon>
        <taxon>Wenyingzhuangia</taxon>
    </lineage>
</organism>
<evidence type="ECO:0000313" key="3">
    <source>
        <dbReference type="Proteomes" id="UP001168642"/>
    </source>
</evidence>
<reference evidence="2" key="1">
    <citation type="submission" date="2023-07" db="EMBL/GenBank/DDBJ databases">
        <title>Wenyingzhuangia sp. chi5 genome sequencing and assembly.</title>
        <authorList>
            <person name="Park S."/>
        </authorList>
    </citation>
    <scope>NUCLEOTIDE SEQUENCE</scope>
    <source>
        <strain evidence="2">Chi5</strain>
    </source>
</reference>
<dbReference type="EMBL" id="JAUMIT010000003">
    <property type="protein sequence ID" value="MDO3694774.1"/>
    <property type="molecule type" value="Genomic_DNA"/>
</dbReference>
<evidence type="ECO:0008006" key="4">
    <source>
        <dbReference type="Google" id="ProtNLM"/>
    </source>
</evidence>
<name>A0ABT8VS21_9FLAO</name>
<accession>A0ABT8VS21</accession>
<dbReference type="RefSeq" id="WP_302884027.1">
    <property type="nucleotide sequence ID" value="NZ_JAUMIT010000003.1"/>
</dbReference>
<feature type="compositionally biased region" description="Basic and acidic residues" evidence="1">
    <location>
        <begin position="1"/>
        <end position="15"/>
    </location>
</feature>
<gene>
    <name evidence="2" type="ORF">QVZ41_07960</name>
</gene>
<evidence type="ECO:0000313" key="2">
    <source>
        <dbReference type="EMBL" id="MDO3694774.1"/>
    </source>
</evidence>
<feature type="region of interest" description="Disordered" evidence="1">
    <location>
        <begin position="1"/>
        <end position="25"/>
    </location>
</feature>
<keyword evidence="3" id="KW-1185">Reference proteome</keyword>
<dbReference type="Proteomes" id="UP001168642">
    <property type="component" value="Unassembled WGS sequence"/>
</dbReference>
<evidence type="ECO:0000256" key="1">
    <source>
        <dbReference type="SAM" id="MobiDB-lite"/>
    </source>
</evidence>